<proteinExistence type="predicted"/>
<name>A0AAV2DAS6_9ROSI</name>
<organism evidence="2 3">
    <name type="scientific">Linum trigynum</name>
    <dbReference type="NCBI Taxonomy" id="586398"/>
    <lineage>
        <taxon>Eukaryota</taxon>
        <taxon>Viridiplantae</taxon>
        <taxon>Streptophyta</taxon>
        <taxon>Embryophyta</taxon>
        <taxon>Tracheophyta</taxon>
        <taxon>Spermatophyta</taxon>
        <taxon>Magnoliopsida</taxon>
        <taxon>eudicotyledons</taxon>
        <taxon>Gunneridae</taxon>
        <taxon>Pentapetalae</taxon>
        <taxon>rosids</taxon>
        <taxon>fabids</taxon>
        <taxon>Malpighiales</taxon>
        <taxon>Linaceae</taxon>
        <taxon>Linum</taxon>
    </lineage>
</organism>
<dbReference type="Proteomes" id="UP001497516">
    <property type="component" value="Chromosome 2"/>
</dbReference>
<feature type="compositionally biased region" description="Polar residues" evidence="1">
    <location>
        <begin position="72"/>
        <end position="83"/>
    </location>
</feature>
<dbReference type="AlphaFoldDB" id="A0AAV2DAS6"/>
<protein>
    <submittedName>
        <fullName evidence="2">Uncharacterized protein</fullName>
    </submittedName>
</protein>
<accession>A0AAV2DAS6</accession>
<dbReference type="EMBL" id="OZ034815">
    <property type="protein sequence ID" value="CAL1370237.1"/>
    <property type="molecule type" value="Genomic_DNA"/>
</dbReference>
<evidence type="ECO:0000313" key="2">
    <source>
        <dbReference type="EMBL" id="CAL1370237.1"/>
    </source>
</evidence>
<gene>
    <name evidence="2" type="ORF">LTRI10_LOCUS12423</name>
</gene>
<keyword evidence="3" id="KW-1185">Reference proteome</keyword>
<evidence type="ECO:0000313" key="3">
    <source>
        <dbReference type="Proteomes" id="UP001497516"/>
    </source>
</evidence>
<sequence>MKAVDPTIPVRSSSMNEIPPMPMSAQPKSVNKGGQPMDTNATQGHHDRPPDNHSQQVESSGDVVSEKKNESITESLVTEASPT</sequence>
<reference evidence="2 3" key="1">
    <citation type="submission" date="2024-04" db="EMBL/GenBank/DDBJ databases">
        <authorList>
            <person name="Fracassetti M."/>
        </authorList>
    </citation>
    <scope>NUCLEOTIDE SEQUENCE [LARGE SCALE GENOMIC DNA]</scope>
</reference>
<evidence type="ECO:0000256" key="1">
    <source>
        <dbReference type="SAM" id="MobiDB-lite"/>
    </source>
</evidence>
<feature type="region of interest" description="Disordered" evidence="1">
    <location>
        <begin position="1"/>
        <end position="83"/>
    </location>
</feature>